<dbReference type="AlphaFoldDB" id="A0A090Z3T1"/>
<proteinExistence type="predicted"/>
<accession>A0A090Z3T1</accession>
<organism evidence="1 2">
    <name type="scientific">Bacillus clarus</name>
    <dbReference type="NCBI Taxonomy" id="2338372"/>
    <lineage>
        <taxon>Bacteria</taxon>
        <taxon>Bacillati</taxon>
        <taxon>Bacillota</taxon>
        <taxon>Bacilli</taxon>
        <taxon>Bacillales</taxon>
        <taxon>Bacillaceae</taxon>
        <taxon>Bacillus</taxon>
        <taxon>Bacillus cereus group</taxon>
    </lineage>
</organism>
<protein>
    <submittedName>
        <fullName evidence="1">Putative short chain dehydrogenase</fullName>
    </submittedName>
</protein>
<comment type="caution">
    <text evidence="1">The sequence shown here is derived from an EMBL/GenBank/DDBJ whole genome shotgun (WGS) entry which is preliminary data.</text>
</comment>
<sequence>MHALVIGGTGMLKEVSIWLCNQGLHVSDNKKLEHVKQACNEPWKTTGLSLDYHNDNDLKETVKDSIERNGPITLVIAWIHTTAKQALQLICMEMERSAKEYSVFHIVGSNASRMKA</sequence>
<gene>
    <name evidence="1" type="ORF">DJ93_4448</name>
</gene>
<dbReference type="EMBL" id="JMQC01000008">
    <property type="protein sequence ID" value="KFM99035.1"/>
    <property type="molecule type" value="Genomic_DNA"/>
</dbReference>
<dbReference type="Proteomes" id="UP000029389">
    <property type="component" value="Unassembled WGS sequence"/>
</dbReference>
<evidence type="ECO:0000313" key="1">
    <source>
        <dbReference type="EMBL" id="KFM99035.1"/>
    </source>
</evidence>
<evidence type="ECO:0000313" key="2">
    <source>
        <dbReference type="Proteomes" id="UP000029389"/>
    </source>
</evidence>
<name>A0A090Z3T1_9BACI</name>
<dbReference type="PATRIC" id="fig|1405.8.peg.4577"/>
<reference evidence="1 2" key="1">
    <citation type="submission" date="2014-04" db="EMBL/GenBank/DDBJ databases">
        <authorList>
            <person name="Bishop-Lilly K.A."/>
            <person name="Broomall S.M."/>
            <person name="Chain P.S."/>
            <person name="Chertkov O."/>
            <person name="Coyne S.R."/>
            <person name="Daligault H.E."/>
            <person name="Davenport K.W."/>
            <person name="Erkkila T."/>
            <person name="Frey K.G."/>
            <person name="Gibbons H.S."/>
            <person name="Gu W."/>
            <person name="Jaissle J."/>
            <person name="Johnson S.L."/>
            <person name="Koroleva G.I."/>
            <person name="Ladner J.T."/>
            <person name="Lo C.-C."/>
            <person name="Minogue T.D."/>
            <person name="Munk C."/>
            <person name="Palacios G.F."/>
            <person name="Redden C.L."/>
            <person name="Rosenzweig C.N."/>
            <person name="Scholz M.B."/>
            <person name="Teshima H."/>
            <person name="Xu Y."/>
        </authorList>
    </citation>
    <scope>NUCLEOTIDE SEQUENCE [LARGE SCALE GENOMIC DNA]</scope>
    <source>
        <strain evidence="1 2">BHP</strain>
    </source>
</reference>